<accession>A0ABS5UXL4</accession>
<dbReference type="SUPFAM" id="SSF51445">
    <property type="entry name" value="(Trans)glycosidases"/>
    <property type="match status" value="1"/>
</dbReference>
<evidence type="ECO:0000256" key="1">
    <source>
        <dbReference type="SAM" id="SignalP"/>
    </source>
</evidence>
<comment type="caution">
    <text evidence="2">The sequence shown here is derived from an EMBL/GenBank/DDBJ whole genome shotgun (WGS) entry which is preliminary data.</text>
</comment>
<feature type="signal peptide" evidence="1">
    <location>
        <begin position="1"/>
        <end position="29"/>
    </location>
</feature>
<dbReference type="Proteomes" id="UP000711736">
    <property type="component" value="Unassembled WGS sequence"/>
</dbReference>
<organism evidence="2 3">
    <name type="scientific">Bifidobacterium colobi</name>
    <dbReference type="NCBI Taxonomy" id="2809026"/>
    <lineage>
        <taxon>Bacteria</taxon>
        <taxon>Bacillati</taxon>
        <taxon>Actinomycetota</taxon>
        <taxon>Actinomycetes</taxon>
        <taxon>Bifidobacteriales</taxon>
        <taxon>Bifidobacteriaceae</taxon>
        <taxon>Bifidobacterium</taxon>
    </lineage>
</organism>
<keyword evidence="3" id="KW-1185">Reference proteome</keyword>
<dbReference type="Gene3D" id="3.20.20.80">
    <property type="entry name" value="Glycosidases"/>
    <property type="match status" value="1"/>
</dbReference>
<name>A0ABS5UXL4_9BIFI</name>
<dbReference type="RefSeq" id="WP_214376999.1">
    <property type="nucleotide sequence ID" value="NZ_JAFEJU010000009.1"/>
</dbReference>
<reference evidence="2 3" key="1">
    <citation type="journal article" date="2021" name="Environ. Microbiol.">
        <title>Genetic insights into the dark matter of the mammalian gut microbiota through targeted genome reconstruction.</title>
        <authorList>
            <person name="Lugli G.A."/>
            <person name="Alessandri G."/>
            <person name="Milani C."/>
            <person name="Viappiani A."/>
            <person name="Fontana F."/>
            <person name="Tarracchini C."/>
            <person name="Mancabelli L."/>
            <person name="Argentini C."/>
            <person name="Ruiz L."/>
            <person name="Margolles A."/>
            <person name="van Sinderen D."/>
            <person name="Turroni F."/>
            <person name="Ventura M."/>
        </authorList>
    </citation>
    <scope>NUCLEOTIDE SEQUENCE [LARGE SCALE GENOMIC DNA]</scope>
    <source>
        <strain evidence="2 3">LC6</strain>
    </source>
</reference>
<sequence length="335" mass="37262">MRLRKSLASLLAVATLGAGAVALSATAHADDVQPTDIAIDLNQSTGAVKYGATGFLYGLADDGVPTDTMLQGLSHLHTQVGRPTDGKQHPNGDSVETAGQWFRNGGQDIQIYLKDMYPIPWPYPSYSPNIEEDYLPKIKKQMDTAKNAGLDTSKVILITFNEPDIGDRNYRNSANPTSDGFKRLLADWDTMYKFIKNYNAANGTKFQVGGPNYNAYYEDAYDAFLKHAIEADTVPDVVTWHELNSAEAQGYLPHYNSWKKIEEKYLGADSNIPISINEYANRGTQQVTPGVMVQYISHFENTKVSAALPYWFPAGDLDWLVTRNNQATGTWWLYN</sequence>
<dbReference type="InterPro" id="IPR017853">
    <property type="entry name" value="GH"/>
</dbReference>
<protein>
    <submittedName>
        <fullName evidence="2">Uncharacterized protein</fullName>
    </submittedName>
</protein>
<proteinExistence type="predicted"/>
<evidence type="ECO:0000313" key="3">
    <source>
        <dbReference type="Proteomes" id="UP000711736"/>
    </source>
</evidence>
<gene>
    <name evidence="2" type="ORF">JS530_09930</name>
</gene>
<dbReference type="EMBL" id="JAFEJU010000009">
    <property type="protein sequence ID" value="MBT1175810.1"/>
    <property type="molecule type" value="Genomic_DNA"/>
</dbReference>
<feature type="chain" id="PRO_5046544252" evidence="1">
    <location>
        <begin position="30"/>
        <end position="335"/>
    </location>
</feature>
<keyword evidence="1" id="KW-0732">Signal</keyword>
<evidence type="ECO:0000313" key="2">
    <source>
        <dbReference type="EMBL" id="MBT1175810.1"/>
    </source>
</evidence>